<evidence type="ECO:0000256" key="2">
    <source>
        <dbReference type="ARBA" id="ARBA00007928"/>
    </source>
</evidence>
<name>A0A1H4DT71_9GAMM</name>
<keyword evidence="5 7" id="KW-1133">Transmembrane helix</keyword>
<dbReference type="PIRSF" id="PIRSF006324">
    <property type="entry name" value="LeuE"/>
    <property type="match status" value="1"/>
</dbReference>
<protein>
    <submittedName>
        <fullName evidence="8">Threonine/homoserine/homoserine lactone efflux protein</fullName>
    </submittedName>
</protein>
<dbReference type="GO" id="GO:0042970">
    <property type="term" value="F:homoserine transmembrane transporter activity"/>
    <property type="evidence" value="ECO:0007669"/>
    <property type="project" value="TreeGrafter"/>
</dbReference>
<comment type="subcellular location">
    <subcellularLocation>
        <location evidence="1">Cell membrane</location>
        <topology evidence="1">Multi-pass membrane protein</topology>
    </subcellularLocation>
</comment>
<feature type="transmembrane region" description="Helical" evidence="7">
    <location>
        <begin position="39"/>
        <end position="67"/>
    </location>
</feature>
<reference evidence="8 9" key="1">
    <citation type="submission" date="2016-10" db="EMBL/GenBank/DDBJ databases">
        <authorList>
            <person name="de Groot N.N."/>
        </authorList>
    </citation>
    <scope>NUCLEOTIDE SEQUENCE [LARGE SCALE GENOMIC DNA]</scope>
    <source>
        <strain evidence="8 9">ATCC 29281</strain>
    </source>
</reference>
<feature type="transmembrane region" description="Helical" evidence="7">
    <location>
        <begin position="193"/>
        <end position="209"/>
    </location>
</feature>
<evidence type="ECO:0000256" key="4">
    <source>
        <dbReference type="ARBA" id="ARBA00022692"/>
    </source>
</evidence>
<feature type="transmembrane region" description="Helical" evidence="7">
    <location>
        <begin position="6"/>
        <end position="27"/>
    </location>
</feature>
<keyword evidence="6 7" id="KW-0472">Membrane</keyword>
<dbReference type="GO" id="GO:0005886">
    <property type="term" value="C:plasma membrane"/>
    <property type="evidence" value="ECO:0007669"/>
    <property type="project" value="UniProtKB-SubCell"/>
</dbReference>
<evidence type="ECO:0000256" key="3">
    <source>
        <dbReference type="ARBA" id="ARBA00022475"/>
    </source>
</evidence>
<dbReference type="RefSeq" id="WP_026743991.1">
    <property type="nucleotide sequence ID" value="NZ_FNQS01000008.1"/>
</dbReference>
<organism evidence="8 9">
    <name type="scientific">Lonsdalea quercina</name>
    <dbReference type="NCBI Taxonomy" id="71657"/>
    <lineage>
        <taxon>Bacteria</taxon>
        <taxon>Pseudomonadati</taxon>
        <taxon>Pseudomonadota</taxon>
        <taxon>Gammaproteobacteria</taxon>
        <taxon>Enterobacterales</taxon>
        <taxon>Pectobacteriaceae</taxon>
        <taxon>Lonsdalea</taxon>
    </lineage>
</organism>
<dbReference type="Pfam" id="PF01810">
    <property type="entry name" value="LysE"/>
    <property type="match status" value="1"/>
</dbReference>
<evidence type="ECO:0000313" key="9">
    <source>
        <dbReference type="Proteomes" id="UP000187280"/>
    </source>
</evidence>
<dbReference type="eggNOG" id="COG1280">
    <property type="taxonomic scope" value="Bacteria"/>
</dbReference>
<keyword evidence="9" id="KW-1185">Reference proteome</keyword>
<keyword evidence="3" id="KW-1003">Cell membrane</keyword>
<dbReference type="InterPro" id="IPR001123">
    <property type="entry name" value="LeuE-type"/>
</dbReference>
<accession>A0A1H4DT71</accession>
<proteinExistence type="inferred from homology"/>
<dbReference type="PANTHER" id="PTHR30086">
    <property type="entry name" value="ARGININE EXPORTER PROTEIN ARGO"/>
    <property type="match status" value="1"/>
</dbReference>
<dbReference type="PANTHER" id="PTHR30086:SF14">
    <property type="entry name" value="HOMOSERINE_HOMOSERINE LACTONE EFFLUX PROTEIN"/>
    <property type="match status" value="1"/>
</dbReference>
<evidence type="ECO:0000256" key="6">
    <source>
        <dbReference type="ARBA" id="ARBA00023136"/>
    </source>
</evidence>
<comment type="similarity">
    <text evidence="2">Belongs to the Rht family.</text>
</comment>
<sequence length="210" mass="22213">MTLHLWLVYTGVIVALIAIPGPSALISMTHGLRYGQRRAIATIAGGASAALLLMTGSALGLGAILAASTTAFMLLKGVGAAYLIWLGISAWRAKTGPVAETESVALPVDEPGIFTLFRRGFTVGISNPKDLLFFAALFPNFIDTSAPHVGQFALLALTWTVLDCSIMFCYACMGKRVSSLFSHPKRLRMFNRASGSLFIFAGTALAASAR</sequence>
<dbReference type="AlphaFoldDB" id="A0A1H4DT71"/>
<evidence type="ECO:0000313" key="8">
    <source>
        <dbReference type="EMBL" id="SEA75709.1"/>
    </source>
</evidence>
<evidence type="ECO:0000256" key="7">
    <source>
        <dbReference type="SAM" id="Phobius"/>
    </source>
</evidence>
<dbReference type="GeneID" id="97765254"/>
<dbReference type="Proteomes" id="UP000187280">
    <property type="component" value="Unassembled WGS sequence"/>
</dbReference>
<keyword evidence="4 7" id="KW-0812">Transmembrane</keyword>
<feature type="transmembrane region" description="Helical" evidence="7">
    <location>
        <begin position="152"/>
        <end position="173"/>
    </location>
</feature>
<gene>
    <name evidence="8" type="ORF">SAMN02982996_02392</name>
</gene>
<dbReference type="STRING" id="71657.SAMN02982996_02392"/>
<evidence type="ECO:0000256" key="5">
    <source>
        <dbReference type="ARBA" id="ARBA00022989"/>
    </source>
</evidence>
<evidence type="ECO:0000256" key="1">
    <source>
        <dbReference type="ARBA" id="ARBA00004651"/>
    </source>
</evidence>
<dbReference type="EMBL" id="FNQS01000008">
    <property type="protein sequence ID" value="SEA75709.1"/>
    <property type="molecule type" value="Genomic_DNA"/>
</dbReference>